<feature type="non-terminal residue" evidence="1">
    <location>
        <position position="1"/>
    </location>
</feature>
<evidence type="ECO:0000313" key="1">
    <source>
        <dbReference type="EMBL" id="KAJ3127972.1"/>
    </source>
</evidence>
<dbReference type="EMBL" id="JADGJH010000485">
    <property type="protein sequence ID" value="KAJ3127972.1"/>
    <property type="molecule type" value="Genomic_DNA"/>
</dbReference>
<dbReference type="Proteomes" id="UP001211907">
    <property type="component" value="Unassembled WGS sequence"/>
</dbReference>
<protein>
    <submittedName>
        <fullName evidence="1">Uncharacterized protein</fullName>
    </submittedName>
</protein>
<organism evidence="1 2">
    <name type="scientific">Physocladia obscura</name>
    <dbReference type="NCBI Taxonomy" id="109957"/>
    <lineage>
        <taxon>Eukaryota</taxon>
        <taxon>Fungi</taxon>
        <taxon>Fungi incertae sedis</taxon>
        <taxon>Chytridiomycota</taxon>
        <taxon>Chytridiomycota incertae sedis</taxon>
        <taxon>Chytridiomycetes</taxon>
        <taxon>Chytridiales</taxon>
        <taxon>Chytriomycetaceae</taxon>
        <taxon>Physocladia</taxon>
    </lineage>
</organism>
<sequence length="139" mass="15613">MEDLMSYEYFDSQSTTADTTEYFQGDAALDKRRNIFFALEHTTNLLSAIKCTFDHLSLFPMDQFTVVAIVQTQSEREITIAKTITLLRSLYRSLPQKSSLLVKILVAPSAEIPIIVCKLVNHAKANLLILGLHADSYLG</sequence>
<proteinExistence type="predicted"/>
<reference evidence="1" key="1">
    <citation type="submission" date="2020-05" db="EMBL/GenBank/DDBJ databases">
        <title>Phylogenomic resolution of chytrid fungi.</title>
        <authorList>
            <person name="Stajich J.E."/>
            <person name="Amses K."/>
            <person name="Simmons R."/>
            <person name="Seto K."/>
            <person name="Myers J."/>
            <person name="Bonds A."/>
            <person name="Quandt C.A."/>
            <person name="Barry K."/>
            <person name="Liu P."/>
            <person name="Grigoriev I."/>
            <person name="Longcore J.E."/>
            <person name="James T.Y."/>
        </authorList>
    </citation>
    <scope>NUCLEOTIDE SEQUENCE</scope>
    <source>
        <strain evidence="1">JEL0513</strain>
    </source>
</reference>
<evidence type="ECO:0000313" key="2">
    <source>
        <dbReference type="Proteomes" id="UP001211907"/>
    </source>
</evidence>
<name>A0AAD5T500_9FUNG</name>
<comment type="caution">
    <text evidence="1">The sequence shown here is derived from an EMBL/GenBank/DDBJ whole genome shotgun (WGS) entry which is preliminary data.</text>
</comment>
<gene>
    <name evidence="1" type="ORF">HK100_009439</name>
</gene>
<accession>A0AAD5T500</accession>
<keyword evidence="2" id="KW-1185">Reference proteome</keyword>
<dbReference type="AlphaFoldDB" id="A0AAD5T500"/>